<organism evidence="4 5">
    <name type="scientific">Streptococcus rupicaprae</name>
    <dbReference type="NCBI Taxonomy" id="759619"/>
    <lineage>
        <taxon>Bacteria</taxon>
        <taxon>Bacillati</taxon>
        <taxon>Bacillota</taxon>
        <taxon>Bacilli</taxon>
        <taxon>Lactobacillales</taxon>
        <taxon>Streptococcaceae</taxon>
        <taxon>Streptococcus</taxon>
    </lineage>
</organism>
<protein>
    <submittedName>
        <fullName evidence="4">Flagellum-specific peptidoglycan hydrolase FlgJ</fullName>
    </submittedName>
</protein>
<dbReference type="PANTHER" id="PTHR33308:SF9">
    <property type="entry name" value="PEPTIDOGLYCAN HYDROLASE FLGJ"/>
    <property type="match status" value="1"/>
</dbReference>
<dbReference type="PRINTS" id="PR01002">
    <property type="entry name" value="FLGFLGJ"/>
</dbReference>
<gene>
    <name evidence="4" type="ORF">ABID29_001132</name>
</gene>
<dbReference type="Proteomes" id="UP001549122">
    <property type="component" value="Unassembled WGS sequence"/>
</dbReference>
<evidence type="ECO:0000256" key="2">
    <source>
        <dbReference type="ARBA" id="ARBA00022801"/>
    </source>
</evidence>
<dbReference type="RefSeq" id="WP_354364999.1">
    <property type="nucleotide sequence ID" value="NZ_JBEPLO010000010.1"/>
</dbReference>
<name>A0ABV2FHH7_9STRE</name>
<feature type="domain" description="Mannosyl-glycoprotein endo-beta-N-acetylglucosamidase-like" evidence="3">
    <location>
        <begin position="57"/>
        <end position="217"/>
    </location>
</feature>
<evidence type="ECO:0000259" key="3">
    <source>
        <dbReference type="SMART" id="SM00047"/>
    </source>
</evidence>
<accession>A0ABV2FHH7</accession>
<dbReference type="Gene3D" id="4.10.80.30">
    <property type="entry name" value="DNA polymerase, domain 6"/>
    <property type="match status" value="1"/>
</dbReference>
<keyword evidence="2 4" id="KW-0378">Hydrolase</keyword>
<dbReference type="SMART" id="SM00047">
    <property type="entry name" value="LYZ2"/>
    <property type="match status" value="1"/>
</dbReference>
<dbReference type="InterPro" id="IPR051056">
    <property type="entry name" value="Glycosyl_Hydrolase_73"/>
</dbReference>
<dbReference type="InterPro" id="IPR002901">
    <property type="entry name" value="MGlyc_endo_b_GlcNAc-like_dom"/>
</dbReference>
<comment type="caution">
    <text evidence="4">The sequence shown here is derived from an EMBL/GenBank/DDBJ whole genome shotgun (WGS) entry which is preliminary data.</text>
</comment>
<dbReference type="GO" id="GO:0016787">
    <property type="term" value="F:hydrolase activity"/>
    <property type="evidence" value="ECO:0007669"/>
    <property type="project" value="UniProtKB-KW"/>
</dbReference>
<evidence type="ECO:0000313" key="4">
    <source>
        <dbReference type="EMBL" id="MET3558019.1"/>
    </source>
</evidence>
<proteinExistence type="inferred from homology"/>
<evidence type="ECO:0000256" key="1">
    <source>
        <dbReference type="ARBA" id="ARBA00010266"/>
    </source>
</evidence>
<comment type="similarity">
    <text evidence="1">Belongs to the glycosyl hydrolase 73 family.</text>
</comment>
<dbReference type="EMBL" id="JBEPLO010000010">
    <property type="protein sequence ID" value="MET3558019.1"/>
    <property type="molecule type" value="Genomic_DNA"/>
</dbReference>
<reference evidence="4 5" key="1">
    <citation type="submission" date="2024-06" db="EMBL/GenBank/DDBJ databases">
        <title>Genomic Encyclopedia of Type Strains, Phase IV (KMG-IV): sequencing the most valuable type-strain genomes for metagenomic binning, comparative biology and taxonomic classification.</title>
        <authorList>
            <person name="Goeker M."/>
        </authorList>
    </citation>
    <scope>NUCLEOTIDE SEQUENCE [LARGE SCALE GENOMIC DNA]</scope>
    <source>
        <strain evidence="4 5">DSM 28303</strain>
    </source>
</reference>
<dbReference type="Pfam" id="PF01832">
    <property type="entry name" value="Glucosaminidase"/>
    <property type="match status" value="1"/>
</dbReference>
<dbReference type="Gene3D" id="1.10.530.10">
    <property type="match status" value="1"/>
</dbReference>
<sequence length="218" mass="25192">MPVGKSNKRAKVRPKSPRKKYRLKPAIRKKVKAYLMLASLVVFWLFAFQQWRLRTEQLAFERADRSAFIEIVGATAKELANKHDLYASVMVAQAILESDWGQSQLTKEANNLFGIKGDYWGKSYEIETAEDDGTGKRYTIMAKFRRYPTYHASLKDNARLLRKGLIGAPDFYAGAWRSRTQSYRDATAYLQGRYATDTSYASKLNELIEQYDLTRFDE</sequence>
<evidence type="ECO:0000313" key="5">
    <source>
        <dbReference type="Proteomes" id="UP001549122"/>
    </source>
</evidence>
<keyword evidence="5" id="KW-1185">Reference proteome</keyword>
<dbReference type="PANTHER" id="PTHR33308">
    <property type="entry name" value="PEPTIDOGLYCAN HYDROLASE FLGJ"/>
    <property type="match status" value="1"/>
</dbReference>